<proteinExistence type="predicted"/>
<organism evidence="3">
    <name type="scientific">Anopheles marajoara</name>
    <dbReference type="NCBI Taxonomy" id="58244"/>
    <lineage>
        <taxon>Eukaryota</taxon>
        <taxon>Metazoa</taxon>
        <taxon>Ecdysozoa</taxon>
        <taxon>Arthropoda</taxon>
        <taxon>Hexapoda</taxon>
        <taxon>Insecta</taxon>
        <taxon>Pterygota</taxon>
        <taxon>Neoptera</taxon>
        <taxon>Endopterygota</taxon>
        <taxon>Diptera</taxon>
        <taxon>Nematocera</taxon>
        <taxon>Culicoidea</taxon>
        <taxon>Culicidae</taxon>
        <taxon>Anophelinae</taxon>
        <taxon>Anopheles</taxon>
    </lineage>
</organism>
<feature type="domain" description="Myb/SANT-like DNA-binding" evidence="2">
    <location>
        <begin position="4"/>
        <end position="95"/>
    </location>
</feature>
<reference evidence="3" key="1">
    <citation type="submission" date="2018-01" db="EMBL/GenBank/DDBJ databases">
        <title>An insight into the sialome of Amazonian anophelines.</title>
        <authorList>
            <person name="Ribeiro J.M."/>
            <person name="Scarpassa V."/>
            <person name="Calvo E."/>
        </authorList>
    </citation>
    <scope>NUCLEOTIDE SEQUENCE</scope>
    <source>
        <tissue evidence="3">Salivary glands</tissue>
    </source>
</reference>
<accession>A0A2M4BXV2</accession>
<evidence type="ECO:0000256" key="1">
    <source>
        <dbReference type="SAM" id="MobiDB-lite"/>
    </source>
</evidence>
<sequence>MSRRNVWSGEETMEMLEIIKEKNLMDLFTMNSRTLKPDCDVYKIIEEEMKRNGFPLKDSTQIYHKWKNLKRTFYISRKTNQGTANCEFARELQEILEQQCVTSREVLEQRRKQKDPLLLEEGQPAPTKRRRGPPPKTIRNQILDKLTRMIKEQSEEYAKKWNDLYDYEFKLYKRKEKEQTASLNALLEASKSDVMNRFDSIFSEELSTVPEGLKVETIDNGQGLKVETIEPGATTSRGAPRVYQTIKFE</sequence>
<evidence type="ECO:0000313" key="3">
    <source>
        <dbReference type="EMBL" id="MBW57843.1"/>
    </source>
</evidence>
<feature type="region of interest" description="Disordered" evidence="1">
    <location>
        <begin position="112"/>
        <end position="136"/>
    </location>
</feature>
<dbReference type="Pfam" id="PF13837">
    <property type="entry name" value="Myb_DNA-bind_4"/>
    <property type="match status" value="1"/>
</dbReference>
<evidence type="ECO:0000259" key="2">
    <source>
        <dbReference type="Pfam" id="PF13837"/>
    </source>
</evidence>
<dbReference type="EMBL" id="GGFJ01008702">
    <property type="protein sequence ID" value="MBW57843.1"/>
    <property type="molecule type" value="Transcribed_RNA"/>
</dbReference>
<dbReference type="InterPro" id="IPR044822">
    <property type="entry name" value="Myb_DNA-bind_4"/>
</dbReference>
<dbReference type="Gene3D" id="1.10.10.60">
    <property type="entry name" value="Homeodomain-like"/>
    <property type="match status" value="1"/>
</dbReference>
<protein>
    <recommendedName>
        <fullName evidence="2">Myb/SANT-like DNA-binding domain-containing protein</fullName>
    </recommendedName>
</protein>
<dbReference type="AlphaFoldDB" id="A0A2M4BXV2"/>
<name>A0A2M4BXV2_9DIPT</name>